<evidence type="ECO:0000313" key="2">
    <source>
        <dbReference type="Proteomes" id="UP001328107"/>
    </source>
</evidence>
<dbReference type="AlphaFoldDB" id="A0AAN4Z8I0"/>
<proteinExistence type="predicted"/>
<accession>A0AAN4Z8I0</accession>
<sequence>KNVFISDNNLHRERNISQKMGTCSLIGREARECVKGVLVSSESDGELASLDQLDALLRRLLNAIRQSEGVASVSVPRVVLLEVGGQRLLLASHIIVALAELLVDEFLLRVASPPCVGVLLASAGGEMEGSHVAEGELVRVVARLGLVVLHVVEVRVRAALEVVLGGGDGALDALDVAGEHRSQSSSAVEVVFSEDAPHSVRILLRDVLMVSEHALHREADGASEAVEEVGEGIAVLDNGVNAIVSSPLLQEPVVEDRVVLHDALQHRGVGTDVEAQFSVSEDIREALVQSR</sequence>
<organism evidence="1 2">
    <name type="scientific">Pristionchus mayeri</name>
    <dbReference type="NCBI Taxonomy" id="1317129"/>
    <lineage>
        <taxon>Eukaryota</taxon>
        <taxon>Metazoa</taxon>
        <taxon>Ecdysozoa</taxon>
        <taxon>Nematoda</taxon>
        <taxon>Chromadorea</taxon>
        <taxon>Rhabditida</taxon>
        <taxon>Rhabditina</taxon>
        <taxon>Diplogasteromorpha</taxon>
        <taxon>Diplogasteroidea</taxon>
        <taxon>Neodiplogasteridae</taxon>
        <taxon>Pristionchus</taxon>
    </lineage>
</organism>
<feature type="non-terminal residue" evidence="1">
    <location>
        <position position="1"/>
    </location>
</feature>
<evidence type="ECO:0000313" key="1">
    <source>
        <dbReference type="EMBL" id="GMR33252.1"/>
    </source>
</evidence>
<reference evidence="2" key="1">
    <citation type="submission" date="2022-10" db="EMBL/GenBank/DDBJ databases">
        <title>Genome assembly of Pristionchus species.</title>
        <authorList>
            <person name="Yoshida K."/>
            <person name="Sommer R.J."/>
        </authorList>
    </citation>
    <scope>NUCLEOTIDE SEQUENCE [LARGE SCALE GENOMIC DNA]</scope>
    <source>
        <strain evidence="2">RS5460</strain>
    </source>
</reference>
<protein>
    <submittedName>
        <fullName evidence="1">Uncharacterized protein</fullName>
    </submittedName>
</protein>
<dbReference type="EMBL" id="BTRK01000001">
    <property type="protein sequence ID" value="GMR33252.1"/>
    <property type="molecule type" value="Genomic_DNA"/>
</dbReference>
<gene>
    <name evidence="1" type="ORF">PMAYCL1PPCAC_03447</name>
</gene>
<keyword evidence="2" id="KW-1185">Reference proteome</keyword>
<dbReference type="Proteomes" id="UP001328107">
    <property type="component" value="Unassembled WGS sequence"/>
</dbReference>
<comment type="caution">
    <text evidence="1">The sequence shown here is derived from an EMBL/GenBank/DDBJ whole genome shotgun (WGS) entry which is preliminary data.</text>
</comment>
<name>A0AAN4Z8I0_9BILA</name>